<feature type="domain" description="DYW" evidence="4">
    <location>
        <begin position="562"/>
        <end position="654"/>
    </location>
</feature>
<dbReference type="AlphaFoldDB" id="A0A7N0T020"/>
<name>A0A7N0T020_KALFE</name>
<dbReference type="Pfam" id="PF13041">
    <property type="entry name" value="PPR_2"/>
    <property type="match status" value="2"/>
</dbReference>
<evidence type="ECO:0000313" key="6">
    <source>
        <dbReference type="Proteomes" id="UP000594263"/>
    </source>
</evidence>
<dbReference type="EnsemblPlants" id="Kaladp0016s0040.1.v1.1">
    <property type="protein sequence ID" value="Kaladp0016s0040.1.v1.1"/>
    <property type="gene ID" value="Kaladp0016s0040.v1.1"/>
</dbReference>
<proteinExistence type="inferred from homology"/>
<evidence type="ECO:0000313" key="5">
    <source>
        <dbReference type="EnsemblPlants" id="Kaladp0016s0040.2.v1.1"/>
    </source>
</evidence>
<feature type="repeat" description="PPR" evidence="3">
    <location>
        <begin position="245"/>
        <end position="275"/>
    </location>
</feature>
<dbReference type="Gramene" id="Kaladp0016s0040.1.v1.1">
    <property type="protein sequence ID" value="Kaladp0016s0040.1.v1.1"/>
    <property type="gene ID" value="Kaladp0016s0040.v1.1"/>
</dbReference>
<dbReference type="Pfam" id="PF20431">
    <property type="entry name" value="E_motif"/>
    <property type="match status" value="1"/>
</dbReference>
<organism evidence="5 6">
    <name type="scientific">Kalanchoe fedtschenkoi</name>
    <name type="common">Lavender scallops</name>
    <name type="synonym">South American air plant</name>
    <dbReference type="NCBI Taxonomy" id="63787"/>
    <lineage>
        <taxon>Eukaryota</taxon>
        <taxon>Viridiplantae</taxon>
        <taxon>Streptophyta</taxon>
        <taxon>Embryophyta</taxon>
        <taxon>Tracheophyta</taxon>
        <taxon>Spermatophyta</taxon>
        <taxon>Magnoliopsida</taxon>
        <taxon>eudicotyledons</taxon>
        <taxon>Gunneridae</taxon>
        <taxon>Pentapetalae</taxon>
        <taxon>Saxifragales</taxon>
        <taxon>Crassulaceae</taxon>
        <taxon>Kalanchoe</taxon>
    </lineage>
</organism>
<dbReference type="GO" id="GO:0031425">
    <property type="term" value="P:chloroplast RNA processing"/>
    <property type="evidence" value="ECO:0007669"/>
    <property type="project" value="UniProtKB-ARBA"/>
</dbReference>
<dbReference type="SUPFAM" id="SSF48452">
    <property type="entry name" value="TPR-like"/>
    <property type="match status" value="1"/>
</dbReference>
<dbReference type="OMA" id="HMYHHCS"/>
<dbReference type="InterPro" id="IPR032867">
    <property type="entry name" value="DYW_dom"/>
</dbReference>
<dbReference type="FunFam" id="1.25.40.10:FF:001050">
    <property type="entry name" value="Pentatricopeptide repeat-containing protein At2g33760"/>
    <property type="match status" value="1"/>
</dbReference>
<evidence type="ECO:0000256" key="1">
    <source>
        <dbReference type="ARBA" id="ARBA00006643"/>
    </source>
</evidence>
<sequence>MKFVRRLTTTATSTSNFTNSATATNLTKLFNKYVDPTNIFSWNAVIQDLARCGDSIEALRAFSSLRKLSIHPNRVTFPCALKSCSALDDLSSGKQTHQQALVFGYATDLFVTSALIDMYCKCGELSDARMVFDEIPFRNVVSWTSMINGFVENGEAGSAMRVFKEFLGEEGGEEELRVDEVALISVLSACSKMPGKGVTEGVHGFSLKRGLDGYLGIGNTLIDAYAKCGKVGVSRNVFDGMIEKDVVSWNSMIALYAQNGNSSEALRVFKAMCKEEDVYWNEVTLSAALLACSHSGALQIARCIHSQATKTGMGQNVFIGTSLIDMYFKCGKVEFARETFENMMNKNVTSWTAMIAGYGMHGLAQDAMDIFHEMRKLAVRPNYVTFVSVLAACGHAGLVEEGRHWFNAMKHEYDIEPGVEHYGCMVDLLGRAGCIKEAYNLTQEMKVKPDSVVWGSLLSACRVHKNVEFGEIAAARLFELEPTNCGYYVLLSNMYADSGRWNDVERMRNLIKTHCLAKKPGFSVVEARGKVHVFLVGDKEHPQREKIYEYLANLLVKLREVGYVPNNGSVLHDVDSEEQEMTLRIHSEKLAVAFGILNTIPGTVIHITKNLRVCSDCHTAIKLIAKVVSREIVVRDSKRFHHFKGGVCSCGDYW</sequence>
<dbReference type="GO" id="GO:0003723">
    <property type="term" value="F:RNA binding"/>
    <property type="evidence" value="ECO:0007669"/>
    <property type="project" value="InterPro"/>
</dbReference>
<dbReference type="Pfam" id="PF01535">
    <property type="entry name" value="PPR"/>
    <property type="match status" value="4"/>
</dbReference>
<dbReference type="InterPro" id="IPR002885">
    <property type="entry name" value="PPR_rpt"/>
</dbReference>
<dbReference type="InterPro" id="IPR011990">
    <property type="entry name" value="TPR-like_helical_dom_sf"/>
</dbReference>
<comment type="similarity">
    <text evidence="1">Belongs to the PPR family. PCMP-H subfamily.</text>
</comment>
<dbReference type="Gramene" id="Kaladp0016s0040.2.v1.1">
    <property type="protein sequence ID" value="Kaladp0016s0040.2.v1.1"/>
    <property type="gene ID" value="Kaladp0016s0040.v1.1"/>
</dbReference>
<dbReference type="FunFam" id="1.25.40.10:FF:000968">
    <property type="entry name" value="Pentatricopeptide repeat-containing protein, mitochondrial"/>
    <property type="match status" value="1"/>
</dbReference>
<dbReference type="Pfam" id="PF14432">
    <property type="entry name" value="DYW_deaminase"/>
    <property type="match status" value="1"/>
</dbReference>
<feature type="repeat" description="PPR" evidence="3">
    <location>
        <begin position="108"/>
        <end position="142"/>
    </location>
</feature>
<dbReference type="GO" id="GO:0008270">
    <property type="term" value="F:zinc ion binding"/>
    <property type="evidence" value="ECO:0007669"/>
    <property type="project" value="InterPro"/>
</dbReference>
<feature type="repeat" description="PPR" evidence="3">
    <location>
        <begin position="38"/>
        <end position="72"/>
    </location>
</feature>
<dbReference type="Proteomes" id="UP000594263">
    <property type="component" value="Unplaced"/>
</dbReference>
<evidence type="ECO:0000256" key="2">
    <source>
        <dbReference type="ARBA" id="ARBA00022737"/>
    </source>
</evidence>
<dbReference type="PANTHER" id="PTHR24015">
    <property type="entry name" value="OS07G0578800 PROTEIN-RELATED"/>
    <property type="match status" value="1"/>
</dbReference>
<dbReference type="InterPro" id="IPR046848">
    <property type="entry name" value="E_motif"/>
</dbReference>
<feature type="repeat" description="PPR" evidence="3">
    <location>
        <begin position="347"/>
        <end position="381"/>
    </location>
</feature>
<protein>
    <recommendedName>
        <fullName evidence="4">DYW domain-containing protein</fullName>
    </recommendedName>
</protein>
<dbReference type="GO" id="GO:0009451">
    <property type="term" value="P:RNA modification"/>
    <property type="evidence" value="ECO:0007669"/>
    <property type="project" value="InterPro"/>
</dbReference>
<keyword evidence="2" id="KW-0677">Repeat</keyword>
<keyword evidence="6" id="KW-1185">Reference proteome</keyword>
<dbReference type="FunFam" id="1.25.40.10:FF:000231">
    <property type="entry name" value="Pentatricopeptide repeat-containing protein chloroplastic"/>
    <property type="match status" value="1"/>
</dbReference>
<evidence type="ECO:0000256" key="3">
    <source>
        <dbReference type="PROSITE-ProRule" id="PRU00708"/>
    </source>
</evidence>
<dbReference type="Gene3D" id="1.25.40.10">
    <property type="entry name" value="Tetratricopeptide repeat domain"/>
    <property type="match status" value="4"/>
</dbReference>
<dbReference type="PROSITE" id="PS51375">
    <property type="entry name" value="PPR"/>
    <property type="match status" value="4"/>
</dbReference>
<dbReference type="EnsemblPlants" id="Kaladp0016s0040.2.v1.1">
    <property type="protein sequence ID" value="Kaladp0016s0040.2.v1.1"/>
    <property type="gene ID" value="Kaladp0016s0040.v1.1"/>
</dbReference>
<dbReference type="NCBIfam" id="TIGR00756">
    <property type="entry name" value="PPR"/>
    <property type="match status" value="6"/>
</dbReference>
<dbReference type="PANTHER" id="PTHR24015:SF1063">
    <property type="entry name" value="OS12G0156900 PROTEIN"/>
    <property type="match status" value="1"/>
</dbReference>
<evidence type="ECO:0000259" key="4">
    <source>
        <dbReference type="Pfam" id="PF14432"/>
    </source>
</evidence>
<dbReference type="FunFam" id="1.25.40.10:FF:000196">
    <property type="entry name" value="Pentatricopeptide repeat-containing protein At4g14850"/>
    <property type="match status" value="1"/>
</dbReference>
<accession>A0A7N0T020</accession>
<dbReference type="InterPro" id="IPR046960">
    <property type="entry name" value="PPR_At4g14850-like_plant"/>
</dbReference>
<reference evidence="5" key="1">
    <citation type="submission" date="2021-01" db="UniProtKB">
        <authorList>
            <consortium name="EnsemblPlants"/>
        </authorList>
    </citation>
    <scope>IDENTIFICATION</scope>
</reference>